<reference evidence="1 2" key="1">
    <citation type="submission" date="2018-06" db="EMBL/GenBank/DDBJ databases">
        <title>Sphaerisporangium craniellae sp. nov., isolated from a marine sponge in the South China Sea.</title>
        <authorList>
            <person name="Li L."/>
        </authorList>
    </citation>
    <scope>NUCLEOTIDE SEQUENCE [LARGE SCALE GENOMIC DNA]</scope>
    <source>
        <strain evidence="1 2">LHW63015</strain>
    </source>
</reference>
<organism evidence="1 2">
    <name type="scientific">Spongiactinospora rosea</name>
    <dbReference type="NCBI Taxonomy" id="2248750"/>
    <lineage>
        <taxon>Bacteria</taxon>
        <taxon>Bacillati</taxon>
        <taxon>Actinomycetota</taxon>
        <taxon>Actinomycetes</taxon>
        <taxon>Streptosporangiales</taxon>
        <taxon>Streptosporangiaceae</taxon>
        <taxon>Spongiactinospora</taxon>
    </lineage>
</organism>
<evidence type="ECO:0000313" key="1">
    <source>
        <dbReference type="EMBL" id="RBQ13950.1"/>
    </source>
</evidence>
<evidence type="ECO:0008006" key="3">
    <source>
        <dbReference type="Google" id="ProtNLM"/>
    </source>
</evidence>
<dbReference type="InterPro" id="IPR028962">
    <property type="entry name" value="Imm10"/>
</dbReference>
<dbReference type="AlphaFoldDB" id="A0A366LJN1"/>
<sequence length="135" mass="14639">MTIRFIARVVGVEDGADDCLSAGIAETEDGDGMMFDFQCSLYEPDEQDIALGWDTHCVVTASQGTAYGAVNELTLHGNVLRIVLDPDDLGALGLPDPEIEAIIEVDDEAIEEFRSAMRRILAYGRADARPSVVHL</sequence>
<keyword evidence="2" id="KW-1185">Reference proteome</keyword>
<dbReference type="RefSeq" id="WP_113986692.1">
    <property type="nucleotide sequence ID" value="NZ_QMEY01000042.1"/>
</dbReference>
<dbReference type="Pfam" id="PF15588">
    <property type="entry name" value="Imm10"/>
    <property type="match status" value="1"/>
</dbReference>
<proteinExistence type="predicted"/>
<dbReference type="Proteomes" id="UP000253303">
    <property type="component" value="Unassembled WGS sequence"/>
</dbReference>
<evidence type="ECO:0000313" key="2">
    <source>
        <dbReference type="Proteomes" id="UP000253303"/>
    </source>
</evidence>
<dbReference type="OrthoDB" id="3295921at2"/>
<accession>A0A366LJN1</accession>
<protein>
    <recommendedName>
        <fullName evidence="3">Immunity protein 10 of polymorphic toxin system</fullName>
    </recommendedName>
</protein>
<name>A0A366LJN1_9ACTN</name>
<comment type="caution">
    <text evidence="1">The sequence shown here is derived from an EMBL/GenBank/DDBJ whole genome shotgun (WGS) entry which is preliminary data.</text>
</comment>
<gene>
    <name evidence="1" type="ORF">DP939_43365</name>
</gene>
<dbReference type="EMBL" id="QMEY01000042">
    <property type="protein sequence ID" value="RBQ13950.1"/>
    <property type="molecule type" value="Genomic_DNA"/>
</dbReference>